<name>A0A9W8B0X6_9FUNG</name>
<dbReference type="PANTHER" id="PTHR11067:SF9">
    <property type="entry name" value="INOSINE TRIPHOSPHATE PYROPHOSPHATASE"/>
    <property type="match status" value="1"/>
</dbReference>
<dbReference type="Gene3D" id="3.90.950.10">
    <property type="match status" value="1"/>
</dbReference>
<dbReference type="GO" id="GO:0009143">
    <property type="term" value="P:nucleoside triphosphate catabolic process"/>
    <property type="evidence" value="ECO:0007669"/>
    <property type="project" value="InterPro"/>
</dbReference>
<comment type="similarity">
    <text evidence="1">Belongs to the HAM1 NTPase family.</text>
</comment>
<keyword evidence="4" id="KW-1185">Reference proteome</keyword>
<evidence type="ECO:0000256" key="1">
    <source>
        <dbReference type="ARBA" id="ARBA00008023"/>
    </source>
</evidence>
<dbReference type="SUPFAM" id="SSF52972">
    <property type="entry name" value="ITPase-like"/>
    <property type="match status" value="1"/>
</dbReference>
<dbReference type="Proteomes" id="UP001151582">
    <property type="component" value="Unassembled WGS sequence"/>
</dbReference>
<dbReference type="OrthoDB" id="6288734at2759"/>
<keyword evidence="2" id="KW-0378">Hydrolase</keyword>
<dbReference type="InterPro" id="IPR002637">
    <property type="entry name" value="RdgB/HAM1"/>
</dbReference>
<dbReference type="GO" id="GO:0047429">
    <property type="term" value="F:nucleoside triphosphate diphosphatase activity"/>
    <property type="evidence" value="ECO:0007669"/>
    <property type="project" value="InterPro"/>
</dbReference>
<dbReference type="EC" id="6.2.1.1" evidence="3"/>
<dbReference type="AlphaFoldDB" id="A0A9W8B0X6"/>
<organism evidence="3 4">
    <name type="scientific">Dimargaris verticillata</name>
    <dbReference type="NCBI Taxonomy" id="2761393"/>
    <lineage>
        <taxon>Eukaryota</taxon>
        <taxon>Fungi</taxon>
        <taxon>Fungi incertae sedis</taxon>
        <taxon>Zoopagomycota</taxon>
        <taxon>Kickxellomycotina</taxon>
        <taxon>Dimargaritomycetes</taxon>
        <taxon>Dimargaritales</taxon>
        <taxon>Dimargaritaceae</taxon>
        <taxon>Dimargaris</taxon>
    </lineage>
</organism>
<dbReference type="EMBL" id="JANBQB010000502">
    <property type="protein sequence ID" value="KAJ1975683.1"/>
    <property type="molecule type" value="Genomic_DNA"/>
</dbReference>
<comment type="caution">
    <text evidence="3">The sequence shown here is derived from an EMBL/GenBank/DDBJ whole genome shotgun (WGS) entry which is preliminary data.</text>
</comment>
<dbReference type="GO" id="GO:0005737">
    <property type="term" value="C:cytoplasm"/>
    <property type="evidence" value="ECO:0007669"/>
    <property type="project" value="TreeGrafter"/>
</dbReference>
<evidence type="ECO:0000256" key="2">
    <source>
        <dbReference type="ARBA" id="ARBA00022801"/>
    </source>
</evidence>
<accession>A0A9W8B0X6</accession>
<dbReference type="GO" id="GO:0003987">
    <property type="term" value="F:acetate-CoA ligase activity"/>
    <property type="evidence" value="ECO:0007669"/>
    <property type="project" value="UniProtKB-EC"/>
</dbReference>
<sequence>MLIGFEDKSAFALCTFAYCAGPGHEPVLFEGKTPGTIVPPRGPGVFGWDSTFQPDGFNKTYAELDPAVKNTISHRFRALELLKAFLADKGH</sequence>
<dbReference type="InterPro" id="IPR029001">
    <property type="entry name" value="ITPase-like_fam"/>
</dbReference>
<reference evidence="3" key="1">
    <citation type="submission" date="2022-07" db="EMBL/GenBank/DDBJ databases">
        <title>Phylogenomic reconstructions and comparative analyses of Kickxellomycotina fungi.</title>
        <authorList>
            <person name="Reynolds N.K."/>
            <person name="Stajich J.E."/>
            <person name="Barry K."/>
            <person name="Grigoriev I.V."/>
            <person name="Crous P."/>
            <person name="Smith M.E."/>
        </authorList>
    </citation>
    <scope>NUCLEOTIDE SEQUENCE</scope>
    <source>
        <strain evidence="3">RSA 567</strain>
    </source>
</reference>
<dbReference type="Pfam" id="PF01725">
    <property type="entry name" value="Ham1p_like"/>
    <property type="match status" value="1"/>
</dbReference>
<evidence type="ECO:0000313" key="4">
    <source>
        <dbReference type="Proteomes" id="UP001151582"/>
    </source>
</evidence>
<gene>
    <name evidence="3" type="primary">ACS2_1</name>
    <name evidence="3" type="ORF">H4R34_004248</name>
</gene>
<keyword evidence="3" id="KW-0436">Ligase</keyword>
<protein>
    <submittedName>
        <fullName evidence="3">Acetyl-coenzyme A synthetase 2</fullName>
        <ecNumber evidence="3">6.2.1.1</ecNumber>
    </submittedName>
</protein>
<evidence type="ECO:0000313" key="3">
    <source>
        <dbReference type="EMBL" id="KAJ1975683.1"/>
    </source>
</evidence>
<dbReference type="PANTHER" id="PTHR11067">
    <property type="entry name" value="INOSINE TRIPHOSPHATE PYROPHOSPHATASE/HAM1 PROTEIN"/>
    <property type="match status" value="1"/>
</dbReference>
<proteinExistence type="inferred from homology"/>